<keyword evidence="15" id="KW-1185">Reference proteome</keyword>
<dbReference type="InterPro" id="IPR013780">
    <property type="entry name" value="Glyco_hydro_b"/>
</dbReference>
<dbReference type="OrthoDB" id="3237269at2759"/>
<proteinExistence type="inferred from homology"/>
<evidence type="ECO:0000256" key="8">
    <source>
        <dbReference type="ARBA" id="ARBA00023295"/>
    </source>
</evidence>
<dbReference type="PANTHER" id="PTHR22762">
    <property type="entry name" value="ALPHA-GLUCOSIDASE"/>
    <property type="match status" value="1"/>
</dbReference>
<comment type="pathway">
    <text evidence="2">Glycan metabolism; N-glycan metabolism.</text>
</comment>
<dbReference type="AlphaFoldDB" id="A0A9P0QBP8"/>
<dbReference type="Gene3D" id="2.60.40.1180">
    <property type="entry name" value="Golgi alpha-mannosidase II"/>
    <property type="match status" value="2"/>
</dbReference>
<dbReference type="InterPro" id="IPR048395">
    <property type="entry name" value="Glyco_hydro_31_C"/>
</dbReference>
<dbReference type="InterPro" id="IPR000322">
    <property type="entry name" value="Glyco_hydro_31_TIM"/>
</dbReference>
<dbReference type="CDD" id="cd06603">
    <property type="entry name" value="GH31_GANC_GANAB_alpha"/>
    <property type="match status" value="1"/>
</dbReference>
<dbReference type="PROSITE" id="PS00129">
    <property type="entry name" value="GLYCOSYL_HYDROL_F31_1"/>
    <property type="match status" value="1"/>
</dbReference>
<comment type="subcellular location">
    <subcellularLocation>
        <location evidence="1">Endoplasmic reticulum</location>
    </subcellularLocation>
</comment>
<dbReference type="SUPFAM" id="SSF74650">
    <property type="entry name" value="Galactose mutarotase-like"/>
    <property type="match status" value="1"/>
</dbReference>
<protein>
    <recommendedName>
        <fullName evidence="9">Glucosidase II subunit alpha</fullName>
    </recommendedName>
</protein>
<name>A0A9P0QBP8_ACAOB</name>
<comment type="caution">
    <text evidence="14">The sequence shown here is derived from an EMBL/GenBank/DDBJ whole genome shotgun (WGS) entry which is preliminary data.</text>
</comment>
<keyword evidence="6" id="KW-0256">Endoplasmic reticulum</keyword>
<dbReference type="GO" id="GO:0006491">
    <property type="term" value="P:N-glycan processing"/>
    <property type="evidence" value="ECO:0007669"/>
    <property type="project" value="TreeGrafter"/>
</dbReference>
<evidence type="ECO:0000259" key="12">
    <source>
        <dbReference type="Pfam" id="PF13802"/>
    </source>
</evidence>
<keyword evidence="4" id="KW-0732">Signal</keyword>
<evidence type="ECO:0000313" key="14">
    <source>
        <dbReference type="EMBL" id="CAH2016689.1"/>
    </source>
</evidence>
<dbReference type="Pfam" id="PF21365">
    <property type="entry name" value="Glyco_hydro_31_3rd"/>
    <property type="match status" value="1"/>
</dbReference>
<dbReference type="GO" id="GO:0005975">
    <property type="term" value="P:carbohydrate metabolic process"/>
    <property type="evidence" value="ECO:0007669"/>
    <property type="project" value="InterPro"/>
</dbReference>
<evidence type="ECO:0000256" key="7">
    <source>
        <dbReference type="ARBA" id="ARBA00023180"/>
    </source>
</evidence>
<evidence type="ECO:0000256" key="2">
    <source>
        <dbReference type="ARBA" id="ARBA00004833"/>
    </source>
</evidence>
<sequence>MSKHKLVLTLRDASIIINRGAPFSLEFANKKQTHTVFDSSKLLFEKAEEGEGFSFSVDFQGSTNLYGLHHHADQMTLRETTNSDPYRLKNVDAGQYPAYSTNSLYGAVPIVYGHSKKRTTGAFLLNAAQQFIDIGYNEKTNASAHFLVEGGSLDLFVFYGPTFQQVVRQFVELTGKMHMPQLWTLGYHQCRYSYKTQDEVKEVVSTMEQNDFPMDAIWLDIDYTDGKRYFTWNPETFPDPVGMQEYLAAMDKRLVTIIDPHYMVDENYPVYVGAKGKYFAKTENGDDYQANCWPGTSSYIDFLNPKARDYYASWFQFDKFNGSTETLAGIWNDMNEPAVFGGDESTFPNDIIHYGNVKHRDIHNMYGFLQTKATHQALMTRDKHLKRPFILTRSHFAGSQRYAAMWTGDNAADWPHMQVTYSECIISGLVGHVFCGADIGGFFNNPESELLQRWYQAGVWLPFYRGHANDNTERREPYVLPEDAQVVVRNALKTRYRHLPVFYTLFYLHVTSGDPVVRPLFYEYPEMVDIDDHILLGSDILAAPVMEQGGRTKTVHFPGDKNTYWYRADQPKGNWTVHRGGTVETFDVDLETSLYFYRAGSIVAVSDNKRTSTKGLMSDHLTVHVNLDPHGTATGLLYSDDGVSFDYQDKDAFCLLKLQYKNKFRFEKIKGNKKTTYSFDHVVVHKLPKTGNVASMSIEKAVNE</sequence>
<dbReference type="InterPro" id="IPR030458">
    <property type="entry name" value="Glyco_hydro_31_AS"/>
</dbReference>
<comment type="similarity">
    <text evidence="3 10">Belongs to the glycosyl hydrolase 31 family.</text>
</comment>
<evidence type="ECO:0000256" key="10">
    <source>
        <dbReference type="RuleBase" id="RU361185"/>
    </source>
</evidence>
<evidence type="ECO:0000256" key="9">
    <source>
        <dbReference type="ARBA" id="ARBA00042895"/>
    </source>
</evidence>
<dbReference type="PANTHER" id="PTHR22762:SF54">
    <property type="entry name" value="BCDNA.GH04962"/>
    <property type="match status" value="1"/>
</dbReference>
<dbReference type="Proteomes" id="UP001152888">
    <property type="component" value="Unassembled WGS sequence"/>
</dbReference>
<evidence type="ECO:0000256" key="5">
    <source>
        <dbReference type="ARBA" id="ARBA00022801"/>
    </source>
</evidence>
<reference evidence="14" key="1">
    <citation type="submission" date="2022-03" db="EMBL/GenBank/DDBJ databases">
        <authorList>
            <person name="Sayadi A."/>
        </authorList>
    </citation>
    <scope>NUCLEOTIDE SEQUENCE</scope>
</reference>
<evidence type="ECO:0000313" key="15">
    <source>
        <dbReference type="Proteomes" id="UP001152888"/>
    </source>
</evidence>
<organism evidence="14 15">
    <name type="scientific">Acanthoscelides obtectus</name>
    <name type="common">Bean weevil</name>
    <name type="synonym">Bruchus obtectus</name>
    <dbReference type="NCBI Taxonomy" id="200917"/>
    <lineage>
        <taxon>Eukaryota</taxon>
        <taxon>Metazoa</taxon>
        <taxon>Ecdysozoa</taxon>
        <taxon>Arthropoda</taxon>
        <taxon>Hexapoda</taxon>
        <taxon>Insecta</taxon>
        <taxon>Pterygota</taxon>
        <taxon>Neoptera</taxon>
        <taxon>Endopterygota</taxon>
        <taxon>Coleoptera</taxon>
        <taxon>Polyphaga</taxon>
        <taxon>Cucujiformia</taxon>
        <taxon>Chrysomeloidea</taxon>
        <taxon>Chrysomelidae</taxon>
        <taxon>Bruchinae</taxon>
        <taxon>Bruchini</taxon>
        <taxon>Acanthoscelides</taxon>
    </lineage>
</organism>
<dbReference type="GO" id="GO:0005783">
    <property type="term" value="C:endoplasmic reticulum"/>
    <property type="evidence" value="ECO:0007669"/>
    <property type="project" value="UniProtKB-SubCell"/>
</dbReference>
<evidence type="ECO:0000256" key="6">
    <source>
        <dbReference type="ARBA" id="ARBA00022824"/>
    </source>
</evidence>
<dbReference type="GO" id="GO:0030246">
    <property type="term" value="F:carbohydrate binding"/>
    <property type="evidence" value="ECO:0007669"/>
    <property type="project" value="InterPro"/>
</dbReference>
<dbReference type="SUPFAM" id="SSF51011">
    <property type="entry name" value="Glycosyl hydrolase domain"/>
    <property type="match status" value="1"/>
</dbReference>
<dbReference type="CDD" id="cd14752">
    <property type="entry name" value="GH31_N"/>
    <property type="match status" value="1"/>
</dbReference>
<dbReference type="Pfam" id="PF13802">
    <property type="entry name" value="Gal_mutarotas_2"/>
    <property type="match status" value="1"/>
</dbReference>
<accession>A0A9P0QBP8</accession>
<evidence type="ECO:0000259" key="11">
    <source>
        <dbReference type="Pfam" id="PF01055"/>
    </source>
</evidence>
<dbReference type="EMBL" id="CAKOFQ010008984">
    <property type="protein sequence ID" value="CAH2016689.1"/>
    <property type="molecule type" value="Genomic_DNA"/>
</dbReference>
<dbReference type="SUPFAM" id="SSF51445">
    <property type="entry name" value="(Trans)glycosidases"/>
    <property type="match status" value="1"/>
</dbReference>
<feature type="domain" description="Glycoside hydrolase family 31 N-terminal" evidence="12">
    <location>
        <begin position="6"/>
        <end position="133"/>
    </location>
</feature>
<dbReference type="InterPro" id="IPR011013">
    <property type="entry name" value="Gal_mutarotase_sf_dom"/>
</dbReference>
<dbReference type="InterPro" id="IPR017853">
    <property type="entry name" value="GH"/>
</dbReference>
<evidence type="ECO:0000259" key="13">
    <source>
        <dbReference type="Pfam" id="PF21365"/>
    </source>
</evidence>
<feature type="domain" description="Glycoside hydrolase family 31 TIM barrel" evidence="11">
    <location>
        <begin position="178"/>
        <end position="505"/>
    </location>
</feature>
<gene>
    <name evidence="14" type="ORF">ACAOBT_LOCUS35536</name>
</gene>
<dbReference type="InterPro" id="IPR025887">
    <property type="entry name" value="Glyco_hydro_31_N_dom"/>
</dbReference>
<keyword evidence="7" id="KW-0325">Glycoprotein</keyword>
<evidence type="ECO:0000256" key="1">
    <source>
        <dbReference type="ARBA" id="ARBA00004240"/>
    </source>
</evidence>
<keyword evidence="8 10" id="KW-0326">Glycosidase</keyword>
<dbReference type="GO" id="GO:0090599">
    <property type="term" value="F:alpha-glucosidase activity"/>
    <property type="evidence" value="ECO:0007669"/>
    <property type="project" value="TreeGrafter"/>
</dbReference>
<evidence type="ECO:0000256" key="3">
    <source>
        <dbReference type="ARBA" id="ARBA00007806"/>
    </source>
</evidence>
<keyword evidence="5 10" id="KW-0378">Hydrolase</keyword>
<evidence type="ECO:0000256" key="4">
    <source>
        <dbReference type="ARBA" id="ARBA00022729"/>
    </source>
</evidence>
<dbReference type="Gene3D" id="2.60.40.1760">
    <property type="entry name" value="glycosyl hydrolase (family 31)"/>
    <property type="match status" value="1"/>
</dbReference>
<dbReference type="Pfam" id="PF01055">
    <property type="entry name" value="Glyco_hydro_31_2nd"/>
    <property type="match status" value="1"/>
</dbReference>
<feature type="domain" description="Glycosyl hydrolase family 31 C-terminal" evidence="13">
    <location>
        <begin position="513"/>
        <end position="603"/>
    </location>
</feature>
<dbReference type="Gene3D" id="3.20.20.80">
    <property type="entry name" value="Glycosidases"/>
    <property type="match status" value="2"/>
</dbReference>